<proteinExistence type="predicted"/>
<dbReference type="RefSeq" id="WP_013898209.1">
    <property type="nucleotide sequence ID" value="NC_015676.1"/>
</dbReference>
<dbReference type="Pfam" id="PF00132">
    <property type="entry name" value="Hexapep"/>
    <property type="match status" value="1"/>
</dbReference>
<dbReference type="Gene3D" id="2.160.10.10">
    <property type="entry name" value="Hexapeptide repeat proteins"/>
    <property type="match status" value="1"/>
</dbReference>
<accession>F7XLB3</accession>
<dbReference type="InterPro" id="IPR001451">
    <property type="entry name" value="Hexapep"/>
</dbReference>
<protein>
    <recommendedName>
        <fullName evidence="3">Gamma carbonic anhydrase family protein</fullName>
    </recommendedName>
</protein>
<dbReference type="GeneID" id="10822529"/>
<dbReference type="OrthoDB" id="10940at2157"/>
<dbReference type="InterPro" id="IPR050484">
    <property type="entry name" value="Transf_Hexapept/Carb_Anhydrase"/>
</dbReference>
<dbReference type="InterPro" id="IPR047324">
    <property type="entry name" value="LbH_gamma_CA-like"/>
</dbReference>
<dbReference type="AlphaFoldDB" id="F7XLB3"/>
<dbReference type="PANTHER" id="PTHR13061">
    <property type="entry name" value="DYNACTIN SUBUNIT P25"/>
    <property type="match status" value="1"/>
</dbReference>
<name>F7XLB3_METZD</name>
<gene>
    <name evidence="1" type="ordered locus">Mzhil_0908</name>
</gene>
<dbReference type="Proteomes" id="UP000006622">
    <property type="component" value="Chromosome"/>
</dbReference>
<dbReference type="SUPFAM" id="SSF51161">
    <property type="entry name" value="Trimeric LpxA-like enzymes"/>
    <property type="match status" value="1"/>
</dbReference>
<reference evidence="1" key="1">
    <citation type="submission" date="2010-07" db="EMBL/GenBank/DDBJ databases">
        <title>The complete genome of Methanosalsum zhilinae DSM 4017.</title>
        <authorList>
            <consortium name="US DOE Joint Genome Institute (JGI-PGF)"/>
            <person name="Lucas S."/>
            <person name="Copeland A."/>
            <person name="Lapidus A."/>
            <person name="Glavina del Rio T."/>
            <person name="Dalin E."/>
            <person name="Tice H."/>
            <person name="Bruce D."/>
            <person name="Goodwin L."/>
            <person name="Pitluck S."/>
            <person name="Kyrpides N."/>
            <person name="Mavromatis K."/>
            <person name="Ovchinnikova G."/>
            <person name="Daligault H."/>
            <person name="Detter J.C."/>
            <person name="Han C."/>
            <person name="Tapia R."/>
            <person name="Larimer F."/>
            <person name="Land M."/>
            <person name="Hauser L."/>
            <person name="Markowitz V."/>
            <person name="Cheng J.-F."/>
            <person name="Hugenholtz P."/>
            <person name="Woyke T."/>
            <person name="Wu D."/>
            <person name="Spring S."/>
            <person name="Schueler E."/>
            <person name="Brambilla E."/>
            <person name="Klenk H.-P."/>
            <person name="Eisen J.A."/>
        </authorList>
    </citation>
    <scope>NUCLEOTIDE SEQUENCE</scope>
    <source>
        <strain evidence="1">DSM 4017</strain>
    </source>
</reference>
<dbReference type="InterPro" id="IPR011004">
    <property type="entry name" value="Trimer_LpxA-like_sf"/>
</dbReference>
<evidence type="ECO:0000313" key="1">
    <source>
        <dbReference type="EMBL" id="AEH60770.1"/>
    </source>
</evidence>
<dbReference type="CDD" id="cd04645">
    <property type="entry name" value="LbH_gamma_CA_like"/>
    <property type="match status" value="1"/>
</dbReference>
<evidence type="ECO:0000313" key="2">
    <source>
        <dbReference type="Proteomes" id="UP000006622"/>
    </source>
</evidence>
<evidence type="ECO:0008006" key="3">
    <source>
        <dbReference type="Google" id="ProtNLM"/>
    </source>
</evidence>
<dbReference type="STRING" id="679901.Mzhil_0908"/>
<dbReference type="KEGG" id="mzh:Mzhil_0908"/>
<dbReference type="HOGENOM" id="CLU_064827_4_1_2"/>
<dbReference type="PANTHER" id="PTHR13061:SF29">
    <property type="entry name" value="GAMMA CARBONIC ANHYDRASE-LIKE 1, MITOCHONDRIAL-RELATED"/>
    <property type="match status" value="1"/>
</dbReference>
<dbReference type="EMBL" id="CP002101">
    <property type="protein sequence ID" value="AEH60770.1"/>
    <property type="molecule type" value="Genomic_DNA"/>
</dbReference>
<keyword evidence="2" id="KW-1185">Reference proteome</keyword>
<organism evidence="1 2">
    <name type="scientific">Methanosalsum zhilinae (strain DSM 4017 / NBRC 107636 / OCM 62 / WeN5)</name>
    <name type="common">Methanohalophilus zhilinae</name>
    <dbReference type="NCBI Taxonomy" id="679901"/>
    <lineage>
        <taxon>Archaea</taxon>
        <taxon>Methanobacteriati</taxon>
        <taxon>Methanobacteriota</taxon>
        <taxon>Stenosarchaea group</taxon>
        <taxon>Methanomicrobia</taxon>
        <taxon>Methanosarcinales</taxon>
        <taxon>Methanosarcinaceae</taxon>
        <taxon>Methanosalsum</taxon>
    </lineage>
</organism>
<sequence length="171" mass="18434">MIIKFRDKNPSIADTVFVTKSCEVIGDVDIGDNSSIWFNAVLRADMGKIVIGKGTSIQDNVVIHTDPGNDVVIGDNVTIGHGAVLHGCKIDSNVIVGMNATLLDSAEIGEYSIVGANALIPPKKKFSSRSIITGVPGTVRRKSSDDDMERINENASAYVEIAREYKKMLNK</sequence>